<organism evidence="2 3">
    <name type="scientific">Hassallia byssoidea VB512170</name>
    <dbReference type="NCBI Taxonomy" id="1304833"/>
    <lineage>
        <taxon>Bacteria</taxon>
        <taxon>Bacillati</taxon>
        <taxon>Cyanobacteriota</taxon>
        <taxon>Cyanophyceae</taxon>
        <taxon>Nostocales</taxon>
        <taxon>Tolypothrichaceae</taxon>
        <taxon>Hassallia</taxon>
    </lineage>
</organism>
<accession>A0A846HC83</accession>
<reference evidence="2 3" key="1">
    <citation type="journal article" date="2015" name="Genome Announc.">
        <title>Draft Genome Sequence of Cyanobacterium Hassallia byssoidea Strain VB512170, Isolated from Monuments in India.</title>
        <authorList>
            <person name="Singh D."/>
            <person name="Chandrababunaidu M.M."/>
            <person name="Panda A."/>
            <person name="Sen D."/>
            <person name="Bhattacharyya S."/>
            <person name="Adhikary S.P."/>
            <person name="Tripathy S."/>
        </authorList>
    </citation>
    <scope>NUCLEOTIDE SEQUENCE [LARGE SCALE GENOMIC DNA]</scope>
    <source>
        <strain evidence="2 3">VB512170</strain>
    </source>
</reference>
<gene>
    <name evidence="2" type="ORF">PI95_016890</name>
</gene>
<proteinExistence type="predicted"/>
<name>A0A846HC83_9CYAN</name>
<evidence type="ECO:0000313" key="3">
    <source>
        <dbReference type="Proteomes" id="UP000031549"/>
    </source>
</evidence>
<dbReference type="Proteomes" id="UP000031549">
    <property type="component" value="Unassembled WGS sequence"/>
</dbReference>
<dbReference type="EMBL" id="JTCM02000036">
    <property type="protein sequence ID" value="NEU74190.1"/>
    <property type="molecule type" value="Genomic_DNA"/>
</dbReference>
<feature type="region of interest" description="Disordered" evidence="1">
    <location>
        <begin position="1"/>
        <end position="53"/>
    </location>
</feature>
<evidence type="ECO:0000256" key="1">
    <source>
        <dbReference type="SAM" id="MobiDB-lite"/>
    </source>
</evidence>
<dbReference type="RefSeq" id="WP_163518952.1">
    <property type="nucleotide sequence ID" value="NZ_JTCM02000036.1"/>
</dbReference>
<sequence>MIPTVIAPHTPGASSRQSRRQVLQRREPPQRTASPTHWLPFIPSPQAGRGDEA</sequence>
<dbReference type="AlphaFoldDB" id="A0A846HC83"/>
<evidence type="ECO:0000313" key="2">
    <source>
        <dbReference type="EMBL" id="NEU74190.1"/>
    </source>
</evidence>
<comment type="caution">
    <text evidence="2">The sequence shown here is derived from an EMBL/GenBank/DDBJ whole genome shotgun (WGS) entry which is preliminary data.</text>
</comment>
<protein>
    <submittedName>
        <fullName evidence="2">Uncharacterized protein</fullName>
    </submittedName>
</protein>
<keyword evidence="3" id="KW-1185">Reference proteome</keyword>